<proteinExistence type="predicted"/>
<evidence type="ECO:0000313" key="1">
    <source>
        <dbReference type="EMBL" id="AZE31008.1"/>
    </source>
</evidence>
<evidence type="ECO:0000313" key="2">
    <source>
        <dbReference type="Proteomes" id="UP000280455"/>
    </source>
</evidence>
<reference evidence="1 2" key="1">
    <citation type="submission" date="2018-03" db="EMBL/GenBank/DDBJ databases">
        <title>Diversity of phytobeneficial traits revealed by whole-genome analysis of worldwide-isolated phenazine-producing Pseudomonas spp.</title>
        <authorList>
            <person name="Biessy A."/>
            <person name="Novinscak A."/>
            <person name="Blom J."/>
            <person name="Leger G."/>
            <person name="Thomashow L.S."/>
            <person name="Cazorla F.M."/>
            <person name="Josic D."/>
            <person name="Filion M."/>
        </authorList>
    </citation>
    <scope>NUCLEOTIDE SEQUENCE [LARGE SCALE GENOMIC DNA]</scope>
    <source>
        <strain evidence="1 2">ChPhzS24</strain>
    </source>
</reference>
<accession>A0AAD1E7D0</accession>
<dbReference type="Proteomes" id="UP000280455">
    <property type="component" value="Chromosome"/>
</dbReference>
<dbReference type="AlphaFoldDB" id="A0AAD1E7D0"/>
<gene>
    <name evidence="1" type="ORF">C4K07_4232</name>
</gene>
<protein>
    <submittedName>
        <fullName evidence="1">Uncharacterized protein</fullName>
    </submittedName>
</protein>
<sequence>MKTADLIVSAVTLSTTAAHGVRSILNHPKKWLTLLGSCYDAWLNRFSPRP</sequence>
<dbReference type="EMBL" id="CP027750">
    <property type="protein sequence ID" value="AZE31008.1"/>
    <property type="molecule type" value="Genomic_DNA"/>
</dbReference>
<name>A0AAD1E7D0_9PSED</name>
<organism evidence="1 2">
    <name type="scientific">Pseudomonas chlororaphis subsp. aureofaciens</name>
    <dbReference type="NCBI Taxonomy" id="587851"/>
    <lineage>
        <taxon>Bacteria</taxon>
        <taxon>Pseudomonadati</taxon>
        <taxon>Pseudomonadota</taxon>
        <taxon>Gammaproteobacteria</taxon>
        <taxon>Pseudomonadales</taxon>
        <taxon>Pseudomonadaceae</taxon>
        <taxon>Pseudomonas</taxon>
    </lineage>
</organism>